<dbReference type="AlphaFoldDB" id="A0A501X4H8"/>
<gene>
    <name evidence="1" type="ORF">FJM67_02055</name>
</gene>
<dbReference type="Proteomes" id="UP000315901">
    <property type="component" value="Unassembled WGS sequence"/>
</dbReference>
<dbReference type="InterPro" id="IPR014942">
    <property type="entry name" value="AbiEii"/>
</dbReference>
<name>A0A501X4H8_9GAMM</name>
<dbReference type="EMBL" id="VFRR01000002">
    <property type="protein sequence ID" value="TPE55351.1"/>
    <property type="molecule type" value="Genomic_DNA"/>
</dbReference>
<keyword evidence="2" id="KW-1185">Reference proteome</keyword>
<dbReference type="RefSeq" id="WP_140587014.1">
    <property type="nucleotide sequence ID" value="NZ_VFRR01000002.1"/>
</dbReference>
<comment type="caution">
    <text evidence="1">The sequence shown here is derived from an EMBL/GenBank/DDBJ whole genome shotgun (WGS) entry which is preliminary data.</text>
</comment>
<dbReference type="GO" id="GO:0016740">
    <property type="term" value="F:transferase activity"/>
    <property type="evidence" value="ECO:0007669"/>
    <property type="project" value="UniProtKB-KW"/>
</dbReference>
<dbReference type="OrthoDB" id="9780929at2"/>
<organism evidence="1 2">
    <name type="scientific">Maribrevibacterium harenarium</name>
    <dbReference type="NCBI Taxonomy" id="2589817"/>
    <lineage>
        <taxon>Bacteria</taxon>
        <taxon>Pseudomonadati</taxon>
        <taxon>Pseudomonadota</taxon>
        <taxon>Gammaproteobacteria</taxon>
        <taxon>Oceanospirillales</taxon>
        <taxon>Oceanospirillaceae</taxon>
        <taxon>Maribrevibacterium</taxon>
    </lineage>
</organism>
<evidence type="ECO:0000313" key="2">
    <source>
        <dbReference type="Proteomes" id="UP000315901"/>
    </source>
</evidence>
<dbReference type="Gene3D" id="3.10.450.620">
    <property type="entry name" value="JHP933, nucleotidyltransferase-like core domain"/>
    <property type="match status" value="1"/>
</dbReference>
<protein>
    <submittedName>
        <fullName evidence="1">Nucleotidyl transferase AbiEii/AbiGii toxin family protein</fullName>
    </submittedName>
</protein>
<dbReference type="Pfam" id="PF08843">
    <property type="entry name" value="AbiEii"/>
    <property type="match status" value="1"/>
</dbReference>
<keyword evidence="1" id="KW-0808">Transferase</keyword>
<sequence length="318" mass="36297">MSTNFDNSLFVDIADAIGLGNPAIVEKDYYVVELLKLISTIDLDYHQIVFSGGTALAKSAIKTYRMSEDIDLKLVPKPNYPDVSSRNAGRNARKKVKQRVELLLEQSRLFSIEGTPDIKNEYRYSAFEIKYPQAHQQAPCLRPFIKLELIESTTLSPPEKRRVQSIYSEVLTQPDQTIEMDCAAIIDTQAEKLVSMLRRTASSSRNQNRVDDEALIRHVYDTYHIQMAEPSNIKMLATLVSRVIKADIQQYGNQHSQLVESPLDELSFGLEQLLNNKLYAERYNKYVSPMVYAEHPVSWQDALAVFNTLAHDVFKEMT</sequence>
<reference evidence="1 2" key="1">
    <citation type="submission" date="2019-06" db="EMBL/GenBank/DDBJ databases">
        <title>A novel bacterium of genus Marinomonas, isolated from coastal sand.</title>
        <authorList>
            <person name="Huang H."/>
            <person name="Mo K."/>
            <person name="Hu Y."/>
        </authorList>
    </citation>
    <scope>NUCLEOTIDE SEQUENCE [LARGE SCALE GENOMIC DNA]</scope>
    <source>
        <strain evidence="1 2">HB171799</strain>
    </source>
</reference>
<accession>A0A501X4H8</accession>
<evidence type="ECO:0000313" key="1">
    <source>
        <dbReference type="EMBL" id="TPE55351.1"/>
    </source>
</evidence>
<proteinExistence type="predicted"/>